<feature type="compositionally biased region" description="Basic and acidic residues" evidence="1">
    <location>
        <begin position="202"/>
        <end position="220"/>
    </location>
</feature>
<gene>
    <name evidence="3" type="ORF">C1707_24395</name>
    <name evidence="4" type="ORF">CFHF_12450</name>
</gene>
<reference evidence="4 5" key="1">
    <citation type="submission" date="2017-12" db="EMBL/GenBank/DDBJ databases">
        <title>The genome sequence of Caulobacter flavus CGMCC1 15093.</title>
        <authorList>
            <person name="Gao J."/>
            <person name="Mao X."/>
            <person name="Sun J."/>
        </authorList>
    </citation>
    <scope>NUCLEOTIDE SEQUENCE [LARGE SCALE GENOMIC DNA]</scope>
    <source>
        <strain evidence="4 5">CGMCC1 15093</strain>
    </source>
</reference>
<dbReference type="EMBL" id="CP026100">
    <property type="protein sequence ID" value="AYV49137.1"/>
    <property type="molecule type" value="Genomic_DNA"/>
</dbReference>
<dbReference type="NCBIfam" id="NF033157">
    <property type="entry name" value="SWFGD_domain"/>
    <property type="match status" value="1"/>
</dbReference>
<dbReference type="InterPro" id="IPR047800">
    <property type="entry name" value="SWFGD_dom"/>
</dbReference>
<dbReference type="AlphaFoldDB" id="A0A2N5CT03"/>
<dbReference type="InterPro" id="IPR051686">
    <property type="entry name" value="Lipoprotein_DolP"/>
</dbReference>
<evidence type="ECO:0000313" key="5">
    <source>
        <dbReference type="Proteomes" id="UP000234483"/>
    </source>
</evidence>
<dbReference type="SMART" id="SM00749">
    <property type="entry name" value="BON"/>
    <property type="match status" value="1"/>
</dbReference>
<protein>
    <submittedName>
        <fullName evidence="4">Transport-associated protein</fullName>
    </submittedName>
</protein>
<dbReference type="Proteomes" id="UP000234483">
    <property type="component" value="Unassembled WGS sequence"/>
</dbReference>
<organism evidence="4 5">
    <name type="scientific">Caulobacter flavus</name>
    <dbReference type="NCBI Taxonomy" id="1679497"/>
    <lineage>
        <taxon>Bacteria</taxon>
        <taxon>Pseudomonadati</taxon>
        <taxon>Pseudomonadota</taxon>
        <taxon>Alphaproteobacteria</taxon>
        <taxon>Caulobacterales</taxon>
        <taxon>Caulobacteraceae</taxon>
        <taxon>Caulobacter</taxon>
    </lineage>
</organism>
<dbReference type="KEGG" id="cfh:C1707_24395"/>
<dbReference type="PANTHER" id="PTHR34606:SF15">
    <property type="entry name" value="BON DOMAIN-CONTAINING PROTEIN"/>
    <property type="match status" value="1"/>
</dbReference>
<feature type="region of interest" description="Disordered" evidence="1">
    <location>
        <begin position="1"/>
        <end position="99"/>
    </location>
</feature>
<dbReference type="EMBL" id="PJRQ01000024">
    <property type="protein sequence ID" value="PLR14782.1"/>
    <property type="molecule type" value="Genomic_DNA"/>
</dbReference>
<reference evidence="3 6" key="2">
    <citation type="submission" date="2018-01" db="EMBL/GenBank/DDBJ databases">
        <title>Complete genome sequence of Caulobacter flavus RHGG3.</title>
        <authorList>
            <person name="Yang E."/>
        </authorList>
    </citation>
    <scope>NUCLEOTIDE SEQUENCE [LARGE SCALE GENOMIC DNA]</scope>
    <source>
        <strain evidence="3 6">RHGG3</strain>
    </source>
</reference>
<accession>A0A2N5CT03</accession>
<sequence length="321" mass="36326">MPESRWNDREGRFEIDRDRDFDEERGYGYDASRADGRRQDRYEGGDWRDRYAAREQRSYGEPRHRSSGGGSSGRAELRRAVSQGGDIGYGTIRSGSDYASGRGYRAPGDYGQVGGFDFGGSTADYGGGGYRGDAPDYGDRAYFDRGRERNYYTDGPYPEGRGRGRHDREHWAYARHPRDRHDEDRGWFDRARDEVSAWMGDHDAQRRREHDAALRADHRGRGPKGYRRSDERIREDVSDRLTDDGWLDASAIEVAVKDGEVTLSGTVHARDDKRRAELLAESVSGVDNVQNNLRLDRGTETRTGDWSLQGNAPQQGVTGKA</sequence>
<keyword evidence="6" id="KW-1185">Reference proteome</keyword>
<evidence type="ECO:0000313" key="3">
    <source>
        <dbReference type="EMBL" id="AYV49137.1"/>
    </source>
</evidence>
<dbReference type="OrthoDB" id="680465at2"/>
<evidence type="ECO:0000256" key="1">
    <source>
        <dbReference type="SAM" id="MobiDB-lite"/>
    </source>
</evidence>
<evidence type="ECO:0000313" key="6">
    <source>
        <dbReference type="Proteomes" id="UP000281192"/>
    </source>
</evidence>
<dbReference type="Gene3D" id="3.30.1340.30">
    <property type="match status" value="1"/>
</dbReference>
<dbReference type="Pfam" id="PF04972">
    <property type="entry name" value="BON"/>
    <property type="match status" value="1"/>
</dbReference>
<dbReference type="Proteomes" id="UP000281192">
    <property type="component" value="Chromosome"/>
</dbReference>
<feature type="compositionally biased region" description="Basic and acidic residues" evidence="1">
    <location>
        <begin position="294"/>
        <end position="303"/>
    </location>
</feature>
<dbReference type="InterPro" id="IPR007055">
    <property type="entry name" value="BON_dom"/>
</dbReference>
<dbReference type="PROSITE" id="PS50914">
    <property type="entry name" value="BON"/>
    <property type="match status" value="1"/>
</dbReference>
<feature type="region of interest" description="Disordered" evidence="1">
    <location>
        <begin position="290"/>
        <end position="321"/>
    </location>
</feature>
<dbReference type="InterPro" id="IPR014004">
    <property type="entry name" value="Transpt-assoc_nodulatn_dom_bac"/>
</dbReference>
<dbReference type="RefSeq" id="WP_101713326.1">
    <property type="nucleotide sequence ID" value="NZ_CP026100.1"/>
</dbReference>
<evidence type="ECO:0000259" key="2">
    <source>
        <dbReference type="PROSITE" id="PS50914"/>
    </source>
</evidence>
<dbReference type="PANTHER" id="PTHR34606">
    <property type="entry name" value="BON DOMAIN-CONTAINING PROTEIN"/>
    <property type="match status" value="1"/>
</dbReference>
<proteinExistence type="predicted"/>
<feature type="compositionally biased region" description="Basic and acidic residues" evidence="1">
    <location>
        <begin position="1"/>
        <end position="64"/>
    </location>
</feature>
<name>A0A2N5CT03_9CAUL</name>
<feature type="compositionally biased region" description="Polar residues" evidence="1">
    <location>
        <begin position="304"/>
        <end position="321"/>
    </location>
</feature>
<evidence type="ECO:0000313" key="4">
    <source>
        <dbReference type="EMBL" id="PLR14782.1"/>
    </source>
</evidence>
<feature type="region of interest" description="Disordered" evidence="1">
    <location>
        <begin position="202"/>
        <end position="230"/>
    </location>
</feature>
<feature type="domain" description="BON" evidence="2">
    <location>
        <begin position="229"/>
        <end position="297"/>
    </location>
</feature>